<gene>
    <name evidence="1" type="ORF">JI435_408730</name>
</gene>
<sequence>MVATAPWIRNLPPFLVADPRAQIHTQATRADKLPSSAPLAHCRVSQRILVFDFDAWHEGDLSHRRIYAPTRFIPTFVYRQRLLTIN</sequence>
<protein>
    <submittedName>
        <fullName evidence="1">Uncharacterized protein</fullName>
    </submittedName>
</protein>
<dbReference type="VEuPathDB" id="FungiDB:JI435_408730"/>
<name>A0A7U2F094_PHANO</name>
<proteinExistence type="predicted"/>
<dbReference type="EMBL" id="CP069028">
    <property type="protein sequence ID" value="QRC96325.1"/>
    <property type="molecule type" value="Genomic_DNA"/>
</dbReference>
<evidence type="ECO:0000313" key="1">
    <source>
        <dbReference type="EMBL" id="QRC96325.1"/>
    </source>
</evidence>
<accession>A0A7U2F094</accession>
<reference evidence="2" key="1">
    <citation type="journal article" date="2021" name="BMC Genomics">
        <title>Chromosome-level genome assembly and manually-curated proteome of model necrotroph Parastagonospora nodorum Sn15 reveals a genome-wide trove of candidate effector homologs, and redundancy of virulence-related functions within an accessory chromosome.</title>
        <authorList>
            <person name="Bertazzoni S."/>
            <person name="Jones D.A.B."/>
            <person name="Phan H.T."/>
            <person name="Tan K.-C."/>
            <person name="Hane J.K."/>
        </authorList>
    </citation>
    <scope>NUCLEOTIDE SEQUENCE [LARGE SCALE GENOMIC DNA]</scope>
    <source>
        <strain evidence="2">SN15 / ATCC MYA-4574 / FGSC 10173)</strain>
    </source>
</reference>
<evidence type="ECO:0000313" key="2">
    <source>
        <dbReference type="Proteomes" id="UP000663193"/>
    </source>
</evidence>
<dbReference type="Proteomes" id="UP000663193">
    <property type="component" value="Chromosome 6"/>
</dbReference>
<organism evidence="1 2">
    <name type="scientific">Phaeosphaeria nodorum (strain SN15 / ATCC MYA-4574 / FGSC 10173)</name>
    <name type="common">Glume blotch fungus</name>
    <name type="synonym">Parastagonospora nodorum</name>
    <dbReference type="NCBI Taxonomy" id="321614"/>
    <lineage>
        <taxon>Eukaryota</taxon>
        <taxon>Fungi</taxon>
        <taxon>Dikarya</taxon>
        <taxon>Ascomycota</taxon>
        <taxon>Pezizomycotina</taxon>
        <taxon>Dothideomycetes</taxon>
        <taxon>Pleosporomycetidae</taxon>
        <taxon>Pleosporales</taxon>
        <taxon>Pleosporineae</taxon>
        <taxon>Phaeosphaeriaceae</taxon>
        <taxon>Parastagonospora</taxon>
    </lineage>
</organism>
<dbReference type="AlphaFoldDB" id="A0A7U2F094"/>
<keyword evidence="2" id="KW-1185">Reference proteome</keyword>